<accession>A0AC34F2Q8</accession>
<protein>
    <submittedName>
        <fullName evidence="2">Condensin-2 complex subunit H2</fullName>
    </submittedName>
</protein>
<sequence>MADLEIDDDVRQRFAYLFKPVTDFAQNFEIDIIELLQEYDNRTLSSDTGFNFVNAAAMLQGTTGVYSRRVDILHKAVTTFKAEFTKEQPVNAKKKAQKNDQQEGGEGNEEEEIEENDDDKGVHAVDKTKKSRLNRAEEDDRSFHSSRSRIQSQEVPIDRANGVKVNKPERLGHRLMKCTLHENGMVERADGDGLCIFERFHVDKNGHSPIHISREREYDLMFIMPGSMMPLLSSEKRPVELLGNYGKFGDVDDYRMCRDLVVYDYALYSNPGGNFCYPPANKMDPCKAINIKVRQVLQSAHSQNLLPMSCAGEVEATLQNNFNTGRGAFDLVEICRRVSDGQATTEFIHRISHCLTLIDYERRKTELQSHIIPTSQEPVVDMDYGHDNDFSFAGISFNSIMPNDDPGVVRDSLAPPIGPVTRSRQAQNQSSEPRRSARLAEQSTTTNGIIPNDEFEMLDEYAETEFKSKPFVAKKRKVNFQAAVRRKDNQIKREVEKEGKTYLPSLQRFLDNNFWTKSGKKKAKKHTFELTLARQLCNEAMRRKAIKAEFRKQHMEEIRQKKPHRSILILPEVGKRAKKSMEVLQQQVAESFQEVAENDNGDYDFDNDFDDIADGHDSPAPLGDVMPDHPAGIDMEDMSKLNLGRKRSTMILQRSTSINVPINNASFEHDFDMGDGGDIGSQPIEDFLPYNASISSIVQIYMSRKWNVAVQRQPECQERLVKWERKMIPVLEELKDDFLAHDYGKVILDKFEGEIGRRIRFTEVTEGRLKDKSRFFLALLMLTNRCTVIIYPPPLELENENMSGYVRIDDNVPLDFEIELLDDTDWQGDEMNATGLFI</sequence>
<evidence type="ECO:0000313" key="1">
    <source>
        <dbReference type="Proteomes" id="UP000887579"/>
    </source>
</evidence>
<organism evidence="1 2">
    <name type="scientific">Panagrolaimus sp. ES5</name>
    <dbReference type="NCBI Taxonomy" id="591445"/>
    <lineage>
        <taxon>Eukaryota</taxon>
        <taxon>Metazoa</taxon>
        <taxon>Ecdysozoa</taxon>
        <taxon>Nematoda</taxon>
        <taxon>Chromadorea</taxon>
        <taxon>Rhabditida</taxon>
        <taxon>Tylenchina</taxon>
        <taxon>Panagrolaimomorpha</taxon>
        <taxon>Panagrolaimoidea</taxon>
        <taxon>Panagrolaimidae</taxon>
        <taxon>Panagrolaimus</taxon>
    </lineage>
</organism>
<evidence type="ECO:0000313" key="2">
    <source>
        <dbReference type="WBParaSite" id="ES5_v2.g11203.t1"/>
    </source>
</evidence>
<reference evidence="2" key="1">
    <citation type="submission" date="2022-11" db="UniProtKB">
        <authorList>
            <consortium name="WormBaseParasite"/>
        </authorList>
    </citation>
    <scope>IDENTIFICATION</scope>
</reference>
<name>A0AC34F2Q8_9BILA</name>
<proteinExistence type="predicted"/>
<dbReference type="WBParaSite" id="ES5_v2.g11203.t1">
    <property type="protein sequence ID" value="ES5_v2.g11203.t1"/>
    <property type="gene ID" value="ES5_v2.g11203"/>
</dbReference>
<dbReference type="Proteomes" id="UP000887579">
    <property type="component" value="Unplaced"/>
</dbReference>